<dbReference type="Gramene" id="KOM38942">
    <property type="protein sequence ID" value="KOM38942"/>
    <property type="gene ID" value="LR48_Vigan03g232400"/>
</dbReference>
<feature type="signal peptide" evidence="2">
    <location>
        <begin position="1"/>
        <end position="26"/>
    </location>
</feature>
<name>A0A0L9U8F6_PHAAN</name>
<feature type="region of interest" description="Disordered" evidence="1">
    <location>
        <begin position="26"/>
        <end position="50"/>
    </location>
</feature>
<sequence length="167" mass="18649">MSPPLMYTSSRWLILWTLLDVSPHHGGDAPSHHGGNGSFQTKKKTEKKKEWKCGRWGGETKMGKGEESYVGKGEKHSYLWVAYLLLFPARSVLRTFDDGGRAFNSSATAECVKAFNSGKPSMTASLQRQVFNGSEPSTGTFNGDERDKRDIMRGPGKIMMEKENRKT</sequence>
<evidence type="ECO:0000313" key="4">
    <source>
        <dbReference type="Proteomes" id="UP000053144"/>
    </source>
</evidence>
<feature type="chain" id="PRO_5005595379" evidence="2">
    <location>
        <begin position="27"/>
        <end position="167"/>
    </location>
</feature>
<dbReference type="Proteomes" id="UP000053144">
    <property type="component" value="Chromosome 3"/>
</dbReference>
<organism evidence="3 4">
    <name type="scientific">Phaseolus angularis</name>
    <name type="common">Azuki bean</name>
    <name type="synonym">Vigna angularis</name>
    <dbReference type="NCBI Taxonomy" id="3914"/>
    <lineage>
        <taxon>Eukaryota</taxon>
        <taxon>Viridiplantae</taxon>
        <taxon>Streptophyta</taxon>
        <taxon>Embryophyta</taxon>
        <taxon>Tracheophyta</taxon>
        <taxon>Spermatophyta</taxon>
        <taxon>Magnoliopsida</taxon>
        <taxon>eudicotyledons</taxon>
        <taxon>Gunneridae</taxon>
        <taxon>Pentapetalae</taxon>
        <taxon>rosids</taxon>
        <taxon>fabids</taxon>
        <taxon>Fabales</taxon>
        <taxon>Fabaceae</taxon>
        <taxon>Papilionoideae</taxon>
        <taxon>50 kb inversion clade</taxon>
        <taxon>NPAAA clade</taxon>
        <taxon>indigoferoid/millettioid clade</taxon>
        <taxon>Phaseoleae</taxon>
        <taxon>Vigna</taxon>
    </lineage>
</organism>
<keyword evidence="2" id="KW-0732">Signal</keyword>
<dbReference type="EMBL" id="CM003373">
    <property type="protein sequence ID" value="KOM38942.1"/>
    <property type="molecule type" value="Genomic_DNA"/>
</dbReference>
<evidence type="ECO:0000256" key="1">
    <source>
        <dbReference type="SAM" id="MobiDB-lite"/>
    </source>
</evidence>
<dbReference type="AlphaFoldDB" id="A0A0L9U8F6"/>
<feature type="region of interest" description="Disordered" evidence="1">
    <location>
        <begin position="135"/>
        <end position="167"/>
    </location>
</feature>
<protein>
    <submittedName>
        <fullName evidence="3">Uncharacterized protein</fullName>
    </submittedName>
</protein>
<evidence type="ECO:0000313" key="3">
    <source>
        <dbReference type="EMBL" id="KOM38942.1"/>
    </source>
</evidence>
<feature type="compositionally biased region" description="Basic and acidic residues" evidence="1">
    <location>
        <begin position="143"/>
        <end position="152"/>
    </location>
</feature>
<gene>
    <name evidence="3" type="ORF">LR48_Vigan03g232400</name>
</gene>
<proteinExistence type="predicted"/>
<evidence type="ECO:0000256" key="2">
    <source>
        <dbReference type="SAM" id="SignalP"/>
    </source>
</evidence>
<accession>A0A0L9U8F6</accession>
<reference evidence="4" key="1">
    <citation type="journal article" date="2015" name="Proc. Natl. Acad. Sci. U.S.A.">
        <title>Genome sequencing of adzuki bean (Vigna angularis) provides insight into high starch and low fat accumulation and domestication.</title>
        <authorList>
            <person name="Yang K."/>
            <person name="Tian Z."/>
            <person name="Chen C."/>
            <person name="Luo L."/>
            <person name="Zhao B."/>
            <person name="Wang Z."/>
            <person name="Yu L."/>
            <person name="Li Y."/>
            <person name="Sun Y."/>
            <person name="Li W."/>
            <person name="Chen Y."/>
            <person name="Li Y."/>
            <person name="Zhang Y."/>
            <person name="Ai D."/>
            <person name="Zhao J."/>
            <person name="Shang C."/>
            <person name="Ma Y."/>
            <person name="Wu B."/>
            <person name="Wang M."/>
            <person name="Gao L."/>
            <person name="Sun D."/>
            <person name="Zhang P."/>
            <person name="Guo F."/>
            <person name="Wang W."/>
            <person name="Li Y."/>
            <person name="Wang J."/>
            <person name="Varshney R.K."/>
            <person name="Wang J."/>
            <person name="Ling H.Q."/>
            <person name="Wan P."/>
        </authorList>
    </citation>
    <scope>NUCLEOTIDE SEQUENCE</scope>
    <source>
        <strain evidence="4">cv. Jingnong 6</strain>
    </source>
</reference>